<dbReference type="SMART" id="SM00317">
    <property type="entry name" value="SET"/>
    <property type="match status" value="1"/>
</dbReference>
<feature type="region of interest" description="Disordered" evidence="8">
    <location>
        <begin position="523"/>
        <end position="569"/>
    </location>
</feature>
<name>G4TBC9_SERID</name>
<dbReference type="PANTHER" id="PTHR46223">
    <property type="entry name" value="HISTONE-LYSINE N-METHYLTRANSFERASE SUV39H"/>
    <property type="match status" value="1"/>
</dbReference>
<keyword evidence="4" id="KW-0808">Transferase</keyword>
<comment type="subcellular location">
    <subcellularLocation>
        <location evidence="1">Chromosome</location>
    </subcellularLocation>
</comment>
<keyword evidence="11" id="KW-1185">Reference proteome</keyword>
<accession>G4TBC9</accession>
<comment type="caution">
    <text evidence="10">The sequence shown here is derived from an EMBL/GenBank/DDBJ whole genome shotgun (WGS) entry which is preliminary data.</text>
</comment>
<dbReference type="GO" id="GO:0042054">
    <property type="term" value="F:histone methyltransferase activity"/>
    <property type="evidence" value="ECO:0007669"/>
    <property type="project" value="InterPro"/>
</dbReference>
<keyword evidence="2" id="KW-0158">Chromosome</keyword>
<dbReference type="HOGENOM" id="CLU_497974_0_0_1"/>
<evidence type="ECO:0000256" key="6">
    <source>
        <dbReference type="ARBA" id="ARBA00022723"/>
    </source>
</evidence>
<dbReference type="InterPro" id="IPR046341">
    <property type="entry name" value="SET_dom_sf"/>
</dbReference>
<dbReference type="Proteomes" id="UP000007148">
    <property type="component" value="Unassembled WGS sequence"/>
</dbReference>
<protein>
    <recommendedName>
        <fullName evidence="9">SET domain-containing protein</fullName>
    </recommendedName>
</protein>
<dbReference type="EMBL" id="CAFZ01000036">
    <property type="protein sequence ID" value="CCA68617.1"/>
    <property type="molecule type" value="Genomic_DNA"/>
</dbReference>
<evidence type="ECO:0000256" key="2">
    <source>
        <dbReference type="ARBA" id="ARBA00022454"/>
    </source>
</evidence>
<dbReference type="OrthoDB" id="308383at2759"/>
<evidence type="ECO:0000256" key="3">
    <source>
        <dbReference type="ARBA" id="ARBA00022603"/>
    </source>
</evidence>
<keyword evidence="7" id="KW-0862">Zinc</keyword>
<reference evidence="10 11" key="1">
    <citation type="journal article" date="2011" name="PLoS Pathog.">
        <title>Endophytic Life Strategies Decoded by Genome and Transcriptome Analyses of the Mutualistic Root Symbiont Piriformospora indica.</title>
        <authorList>
            <person name="Zuccaro A."/>
            <person name="Lahrmann U."/>
            <person name="Guldener U."/>
            <person name="Langen G."/>
            <person name="Pfiffi S."/>
            <person name="Biedenkopf D."/>
            <person name="Wong P."/>
            <person name="Samans B."/>
            <person name="Grimm C."/>
            <person name="Basiewicz M."/>
            <person name="Murat C."/>
            <person name="Martin F."/>
            <person name="Kogel K.H."/>
        </authorList>
    </citation>
    <scope>NUCLEOTIDE SEQUENCE [LARGE SCALE GENOMIC DNA]</scope>
    <source>
        <strain evidence="10 11">DSM 11827</strain>
    </source>
</reference>
<evidence type="ECO:0000313" key="10">
    <source>
        <dbReference type="EMBL" id="CCA68617.1"/>
    </source>
</evidence>
<dbReference type="PANTHER" id="PTHR46223:SF3">
    <property type="entry name" value="HISTONE-LYSINE N-METHYLTRANSFERASE SET-23"/>
    <property type="match status" value="1"/>
</dbReference>
<dbReference type="InterPro" id="IPR001214">
    <property type="entry name" value="SET_dom"/>
</dbReference>
<keyword evidence="3" id="KW-0489">Methyltransferase</keyword>
<evidence type="ECO:0000313" key="11">
    <source>
        <dbReference type="Proteomes" id="UP000007148"/>
    </source>
</evidence>
<dbReference type="STRING" id="1109443.G4TBC9"/>
<dbReference type="GO" id="GO:0005634">
    <property type="term" value="C:nucleus"/>
    <property type="evidence" value="ECO:0007669"/>
    <property type="project" value="InterPro"/>
</dbReference>
<dbReference type="InterPro" id="IPR007728">
    <property type="entry name" value="Pre-SET_dom"/>
</dbReference>
<sequence length="569" mass="64482">MFGTETRWIVPTRKSQRSERKFFGIDLNTEEQSNMPTDETHEIECIIDEEIDAMTSKHYQVQWVDWKSPVDGSVMTWVHTNDLSKRSEQVTRAWEAEKKKKLGQNLQRYADMGVPIASIGQNCFTRFNTTLSETVIWSWADHSSPQPLRNVDLRGEVASVKATALGYRGVQHEESPSLSSYSEEEEDPVQIAQGVKRRAKSPPFAPPAKRFQVILEESDSDSMGTSRPPSRRSKGRPRRNEASLRLRRRVETAWNRIARNSGAATISLVNDVDDEEIPSSIDPATFTYLERSSYILPEGETSHSGLYEGCECEDGCISPDECACQSTEFADVIMHHGRRSFAYDRNGLYIFPEQFDFAVFECNHACLHLPTSVPPLIHPLDVPLQPRDMSKPNCGWGVRAPIAVPRGKVIGVFTGELSQSADDDYTYHLDWFDPNNRWRVTSRRYGNWSRFLNHSCYPNLKAYGVIYDSIPDADDDQRHRLAFVALRDIAKYEELTIDYAPKMRRGGQKDGCCEFGGCKRPGLKGRSTREQARTRYVKAQQLPLRDSAAEDKTGRREAAFGSIGGQTSS</sequence>
<dbReference type="Gene3D" id="2.40.50.40">
    <property type="match status" value="1"/>
</dbReference>
<dbReference type="SUPFAM" id="SSF82199">
    <property type="entry name" value="SET domain"/>
    <property type="match status" value="1"/>
</dbReference>
<dbReference type="Pfam" id="PF05033">
    <property type="entry name" value="Pre-SET"/>
    <property type="match status" value="1"/>
</dbReference>
<dbReference type="Pfam" id="PF00856">
    <property type="entry name" value="SET"/>
    <property type="match status" value="1"/>
</dbReference>
<organism evidence="10 11">
    <name type="scientific">Serendipita indica (strain DSM 11827)</name>
    <name type="common">Root endophyte fungus</name>
    <name type="synonym">Piriformospora indica</name>
    <dbReference type="NCBI Taxonomy" id="1109443"/>
    <lineage>
        <taxon>Eukaryota</taxon>
        <taxon>Fungi</taxon>
        <taxon>Dikarya</taxon>
        <taxon>Basidiomycota</taxon>
        <taxon>Agaricomycotina</taxon>
        <taxon>Agaricomycetes</taxon>
        <taxon>Sebacinales</taxon>
        <taxon>Serendipitaceae</taxon>
        <taxon>Serendipita</taxon>
    </lineage>
</organism>
<proteinExistence type="predicted"/>
<evidence type="ECO:0000256" key="8">
    <source>
        <dbReference type="SAM" id="MobiDB-lite"/>
    </source>
</evidence>
<dbReference type="InterPro" id="IPR050973">
    <property type="entry name" value="H3K9_Histone-Lys_N-MTase"/>
</dbReference>
<evidence type="ECO:0000256" key="5">
    <source>
        <dbReference type="ARBA" id="ARBA00022691"/>
    </source>
</evidence>
<evidence type="ECO:0000256" key="1">
    <source>
        <dbReference type="ARBA" id="ARBA00004286"/>
    </source>
</evidence>
<dbReference type="eggNOG" id="KOG1082">
    <property type="taxonomic scope" value="Eukaryota"/>
</dbReference>
<evidence type="ECO:0000259" key="9">
    <source>
        <dbReference type="PROSITE" id="PS50280"/>
    </source>
</evidence>
<dbReference type="SMART" id="SM00468">
    <property type="entry name" value="PreSET"/>
    <property type="match status" value="1"/>
</dbReference>
<keyword evidence="6" id="KW-0479">Metal-binding</keyword>
<dbReference type="PROSITE" id="PS50280">
    <property type="entry name" value="SET"/>
    <property type="match status" value="1"/>
</dbReference>
<feature type="region of interest" description="Disordered" evidence="8">
    <location>
        <begin position="168"/>
        <end position="243"/>
    </location>
</feature>
<keyword evidence="5" id="KW-0949">S-adenosyl-L-methionine</keyword>
<evidence type="ECO:0000256" key="7">
    <source>
        <dbReference type="ARBA" id="ARBA00022833"/>
    </source>
</evidence>
<dbReference type="GO" id="GO:0005694">
    <property type="term" value="C:chromosome"/>
    <property type="evidence" value="ECO:0007669"/>
    <property type="project" value="UniProtKB-SubCell"/>
</dbReference>
<feature type="domain" description="SET" evidence="9">
    <location>
        <begin position="382"/>
        <end position="500"/>
    </location>
</feature>
<dbReference type="GO" id="GO:0032259">
    <property type="term" value="P:methylation"/>
    <property type="evidence" value="ECO:0007669"/>
    <property type="project" value="UniProtKB-KW"/>
</dbReference>
<feature type="compositionally biased region" description="Basic and acidic residues" evidence="8">
    <location>
        <begin position="547"/>
        <end position="558"/>
    </location>
</feature>
<gene>
    <name evidence="10" type="ORF">PIIN_02481</name>
</gene>
<dbReference type="GO" id="GO:0008270">
    <property type="term" value="F:zinc ion binding"/>
    <property type="evidence" value="ECO:0007669"/>
    <property type="project" value="InterPro"/>
</dbReference>
<dbReference type="InParanoid" id="G4TBC9"/>
<evidence type="ECO:0000256" key="4">
    <source>
        <dbReference type="ARBA" id="ARBA00022679"/>
    </source>
</evidence>
<dbReference type="Gene3D" id="2.170.270.10">
    <property type="entry name" value="SET domain"/>
    <property type="match status" value="1"/>
</dbReference>
<dbReference type="AlphaFoldDB" id="G4TBC9"/>